<evidence type="ECO:0000313" key="2">
    <source>
        <dbReference type="Proteomes" id="UP000540656"/>
    </source>
</evidence>
<dbReference type="AlphaFoldDB" id="A0A7Y9UTG4"/>
<reference evidence="1 2" key="1">
    <citation type="submission" date="2020-07" db="EMBL/GenBank/DDBJ databases">
        <title>Sequencing the genomes of 1000 actinobacteria strains.</title>
        <authorList>
            <person name="Klenk H.-P."/>
        </authorList>
    </citation>
    <scope>NUCLEOTIDE SEQUENCE [LARGE SCALE GENOMIC DNA]</scope>
    <source>
        <strain evidence="1 2">DSM 23819</strain>
    </source>
</reference>
<gene>
    <name evidence="1" type="ORF">BJ980_001062</name>
</gene>
<dbReference type="EMBL" id="JACCAA010000001">
    <property type="protein sequence ID" value="NYG58139.1"/>
    <property type="molecule type" value="Genomic_DNA"/>
</dbReference>
<proteinExistence type="predicted"/>
<name>A0A7Y9UTG4_9ACTN</name>
<protein>
    <recommendedName>
        <fullName evidence="3">PKD domain-containing protein</fullName>
    </recommendedName>
</protein>
<organism evidence="1 2">
    <name type="scientific">Nocardioides daedukensis</name>
    <dbReference type="NCBI Taxonomy" id="634462"/>
    <lineage>
        <taxon>Bacteria</taxon>
        <taxon>Bacillati</taxon>
        <taxon>Actinomycetota</taxon>
        <taxon>Actinomycetes</taxon>
        <taxon>Propionibacteriales</taxon>
        <taxon>Nocardioidaceae</taxon>
        <taxon>Nocardioides</taxon>
    </lineage>
</organism>
<dbReference type="Proteomes" id="UP000540656">
    <property type="component" value="Unassembled WGS sequence"/>
</dbReference>
<dbReference type="RefSeq" id="WP_179501329.1">
    <property type="nucleotide sequence ID" value="NZ_JACCAA010000001.1"/>
</dbReference>
<evidence type="ECO:0008006" key="3">
    <source>
        <dbReference type="Google" id="ProtNLM"/>
    </source>
</evidence>
<keyword evidence="2" id="KW-1185">Reference proteome</keyword>
<sequence length="120" mass="13009">MDTLFRTDAAPYEESITLIGRDVTLKISPTQFIWNTGDGESFTTTTPGVTYDRSRSKSDYVSYKYLKPVKKLSPSVNVVWGAQYSVDGGPWQTVDGTVTTTGPGAPLRVREAVPVLTSGG</sequence>
<accession>A0A7Y9UTG4</accession>
<evidence type="ECO:0000313" key="1">
    <source>
        <dbReference type="EMBL" id="NYG58139.1"/>
    </source>
</evidence>
<comment type="caution">
    <text evidence="1">The sequence shown here is derived from an EMBL/GenBank/DDBJ whole genome shotgun (WGS) entry which is preliminary data.</text>
</comment>